<dbReference type="GeneID" id="41970386"/>
<accession>A0A507BM64</accession>
<evidence type="ECO:0000256" key="1">
    <source>
        <dbReference type="SAM" id="SignalP"/>
    </source>
</evidence>
<keyword evidence="3" id="KW-1185">Reference proteome</keyword>
<dbReference type="OrthoDB" id="3257981at2759"/>
<dbReference type="STRING" id="1093900.A0A507BM64"/>
<gene>
    <name evidence="2" type="ORF">E0L32_002939</name>
</gene>
<name>A0A507BM64_9PEZI</name>
<feature type="chain" id="PRO_5021276420" evidence="1">
    <location>
        <begin position="21"/>
        <end position="116"/>
    </location>
</feature>
<dbReference type="Proteomes" id="UP000319257">
    <property type="component" value="Unassembled WGS sequence"/>
</dbReference>
<comment type="caution">
    <text evidence="2">The sequence shown here is derived from an EMBL/GenBank/DDBJ whole genome shotgun (WGS) entry which is preliminary data.</text>
</comment>
<sequence>MQTTTHVIALMTALVAGVSATNIHANSGCIVINSTPLCAGGGTVSVTSGSATIYGRFDGNGQPPKTWSGCILNAEWPADYGDIYYGADNCLYDGTAQNIGGQCCTTGQEYVVNPYH</sequence>
<dbReference type="AlphaFoldDB" id="A0A507BM64"/>
<dbReference type="EMBL" id="SKBQ01000012">
    <property type="protein sequence ID" value="TPX17838.1"/>
    <property type="molecule type" value="Genomic_DNA"/>
</dbReference>
<keyword evidence="1" id="KW-0732">Signal</keyword>
<evidence type="ECO:0000313" key="3">
    <source>
        <dbReference type="Proteomes" id="UP000319257"/>
    </source>
</evidence>
<proteinExistence type="predicted"/>
<feature type="signal peptide" evidence="1">
    <location>
        <begin position="1"/>
        <end position="20"/>
    </location>
</feature>
<reference evidence="2 3" key="1">
    <citation type="submission" date="2019-06" db="EMBL/GenBank/DDBJ databases">
        <title>Draft genome sequence of the filamentous fungus Phialemoniopsis curvata isolated from diesel fuel.</title>
        <authorList>
            <person name="Varaljay V.A."/>
            <person name="Lyon W.J."/>
            <person name="Crouch A.L."/>
            <person name="Drake C.E."/>
            <person name="Hollomon J.M."/>
            <person name="Nadeau L.J."/>
            <person name="Nunn H.S."/>
            <person name="Stevenson B.S."/>
            <person name="Bojanowski C.L."/>
            <person name="Crookes-Goodson W.J."/>
        </authorList>
    </citation>
    <scope>NUCLEOTIDE SEQUENCE [LARGE SCALE GENOMIC DNA]</scope>
    <source>
        <strain evidence="2 3">D216</strain>
    </source>
</reference>
<dbReference type="RefSeq" id="XP_030999549.1">
    <property type="nucleotide sequence ID" value="XM_031137183.1"/>
</dbReference>
<protein>
    <submittedName>
        <fullName evidence="2">Uncharacterized protein</fullName>
    </submittedName>
</protein>
<evidence type="ECO:0000313" key="2">
    <source>
        <dbReference type="EMBL" id="TPX17838.1"/>
    </source>
</evidence>
<dbReference type="InParanoid" id="A0A507BM64"/>
<organism evidence="2 3">
    <name type="scientific">Thyridium curvatum</name>
    <dbReference type="NCBI Taxonomy" id="1093900"/>
    <lineage>
        <taxon>Eukaryota</taxon>
        <taxon>Fungi</taxon>
        <taxon>Dikarya</taxon>
        <taxon>Ascomycota</taxon>
        <taxon>Pezizomycotina</taxon>
        <taxon>Sordariomycetes</taxon>
        <taxon>Sordariomycetidae</taxon>
        <taxon>Thyridiales</taxon>
        <taxon>Thyridiaceae</taxon>
        <taxon>Thyridium</taxon>
    </lineage>
</organism>